<feature type="compositionally biased region" description="Pro residues" evidence="1">
    <location>
        <begin position="43"/>
        <end position="55"/>
    </location>
</feature>
<dbReference type="SUPFAM" id="SSF53850">
    <property type="entry name" value="Periplasmic binding protein-like II"/>
    <property type="match status" value="1"/>
</dbReference>
<dbReference type="EMBL" id="CP115149">
    <property type="protein sequence ID" value="WBL35315.1"/>
    <property type="molecule type" value="Genomic_DNA"/>
</dbReference>
<dbReference type="Gene3D" id="3.40.190.10">
    <property type="entry name" value="Periplasmic binding protein-like II"/>
    <property type="match status" value="1"/>
</dbReference>
<evidence type="ECO:0000313" key="5">
    <source>
        <dbReference type="Proteomes" id="UP001212803"/>
    </source>
</evidence>
<keyword evidence="5" id="KW-1185">Reference proteome</keyword>
<name>A0ABY7M425_9CHLR</name>
<sequence>MTRLSRRALLAGALSAGGAAAAAAVVVRRAPGPSDEPSLPAGEPSPSPPPTPTPLPRGGAARLAATSSFDFDTFDALRSGEPSTVELLGRVHARLLQWDDPAGARLGPDLAAAREQPDPLTLLLRLDARARWQDVPPLGGRPVTGDDVRFHLERALAIAREGTAPLVQRTGPLREVARVELPAPGLIRLVLARPSPLLEAALAAEFALVQPPEVASRFDADPLDPALLAGCGPWRFAGFDRETARLEAYTAGHRVPLLDALSVSPPTDTLARYRAGDLDEFPALDPRDAAAARSLPGIQEFALPWRETVLSTFSVSAPPWSDARLLEALSGALNRGWLAEALFAGRARPAGPLPPVSGAALPESDLAAFPGYAADPDADAGAARQRWEAAGGPALGTVAVDIPAIFDPRYAASAVVIERLNAILGPQFRPAVERYPVIAARVQEGFYGNGRAAFWFGWGPPLPSPDPREALLELFGHALAPADRDALFSSADAASLRGLQRRLLAGFAGGVVPWVQQLTEVFRRPGLEGPAPSPFWDGHRDIRRYRSS</sequence>
<feature type="chain" id="PRO_5046133450" evidence="2">
    <location>
        <begin position="22"/>
        <end position="548"/>
    </location>
</feature>
<feature type="region of interest" description="Disordered" evidence="1">
    <location>
        <begin position="30"/>
        <end position="60"/>
    </location>
</feature>
<dbReference type="InterPro" id="IPR039424">
    <property type="entry name" value="SBP_5"/>
</dbReference>
<protein>
    <submittedName>
        <fullName evidence="4">ABC transporter substrate-binding protein</fullName>
    </submittedName>
</protein>
<dbReference type="RefSeq" id="WP_270055842.1">
    <property type="nucleotide sequence ID" value="NZ_CP115149.1"/>
</dbReference>
<evidence type="ECO:0000256" key="1">
    <source>
        <dbReference type="SAM" id="MobiDB-lite"/>
    </source>
</evidence>
<dbReference type="PANTHER" id="PTHR30290">
    <property type="entry name" value="PERIPLASMIC BINDING COMPONENT OF ABC TRANSPORTER"/>
    <property type="match status" value="1"/>
</dbReference>
<dbReference type="PROSITE" id="PS51318">
    <property type="entry name" value="TAT"/>
    <property type="match status" value="1"/>
</dbReference>
<accession>A0ABY7M425</accession>
<dbReference type="Pfam" id="PF00496">
    <property type="entry name" value="SBP_bac_5"/>
    <property type="match status" value="1"/>
</dbReference>
<dbReference type="Gene3D" id="3.10.105.10">
    <property type="entry name" value="Dipeptide-binding Protein, Domain 3"/>
    <property type="match status" value="1"/>
</dbReference>
<reference evidence="4 5" key="1">
    <citation type="journal article" date="2023" name="ISME J.">
        <title>Thermophilic Dehalococcoidia with unusual traits shed light on an unexpected past.</title>
        <authorList>
            <person name="Palmer M."/>
            <person name="Covington J.K."/>
            <person name="Zhou E.M."/>
            <person name="Thomas S.C."/>
            <person name="Habib N."/>
            <person name="Seymour C.O."/>
            <person name="Lai D."/>
            <person name="Johnston J."/>
            <person name="Hashimi A."/>
            <person name="Jiao J.Y."/>
            <person name="Muok A.R."/>
            <person name="Liu L."/>
            <person name="Xian W.D."/>
            <person name="Zhi X.Y."/>
            <person name="Li M.M."/>
            <person name="Silva L.P."/>
            <person name="Bowen B.P."/>
            <person name="Louie K."/>
            <person name="Briegel A."/>
            <person name="Pett-Ridge J."/>
            <person name="Weber P.K."/>
            <person name="Tocheva E.I."/>
            <person name="Woyke T."/>
            <person name="Northen T.R."/>
            <person name="Mayali X."/>
            <person name="Li W.J."/>
            <person name="Hedlund B.P."/>
        </authorList>
    </citation>
    <scope>NUCLEOTIDE SEQUENCE [LARGE SCALE GENOMIC DNA]</scope>
    <source>
        <strain evidence="4 5">YIM 72310</strain>
    </source>
</reference>
<feature type="signal peptide" evidence="2">
    <location>
        <begin position="1"/>
        <end position="21"/>
    </location>
</feature>
<dbReference type="InterPro" id="IPR000914">
    <property type="entry name" value="SBP_5_dom"/>
</dbReference>
<keyword evidence="2" id="KW-0732">Signal</keyword>
<evidence type="ECO:0000313" key="4">
    <source>
        <dbReference type="EMBL" id="WBL35315.1"/>
    </source>
</evidence>
<evidence type="ECO:0000259" key="3">
    <source>
        <dbReference type="Pfam" id="PF00496"/>
    </source>
</evidence>
<proteinExistence type="predicted"/>
<dbReference type="InterPro" id="IPR006311">
    <property type="entry name" value="TAT_signal"/>
</dbReference>
<evidence type="ECO:0000256" key="2">
    <source>
        <dbReference type="SAM" id="SignalP"/>
    </source>
</evidence>
<organism evidence="4 5">
    <name type="scientific">Tepidiforma flava</name>
    <dbReference type="NCBI Taxonomy" id="3004094"/>
    <lineage>
        <taxon>Bacteria</taxon>
        <taxon>Bacillati</taxon>
        <taxon>Chloroflexota</taxon>
        <taxon>Tepidiformia</taxon>
        <taxon>Tepidiformales</taxon>
        <taxon>Tepidiformaceae</taxon>
        <taxon>Tepidiforma</taxon>
    </lineage>
</organism>
<dbReference type="Proteomes" id="UP001212803">
    <property type="component" value="Chromosome"/>
</dbReference>
<feature type="domain" description="Solute-binding protein family 5" evidence="3">
    <location>
        <begin position="107"/>
        <end position="395"/>
    </location>
</feature>
<feature type="compositionally biased region" description="Low complexity" evidence="1">
    <location>
        <begin position="30"/>
        <end position="42"/>
    </location>
</feature>
<gene>
    <name evidence="4" type="ORF">O0235_11050</name>
</gene>